<dbReference type="AlphaFoldDB" id="A0AA48HEV9"/>
<name>A0AA48HEV9_9FLAO</name>
<dbReference type="RefSeq" id="WP_338194813.1">
    <property type="nucleotide sequence ID" value="NZ_AP027268.1"/>
</dbReference>
<dbReference type="Proteomes" id="UP001330184">
    <property type="component" value="Chromosome"/>
</dbReference>
<reference evidence="1 2" key="1">
    <citation type="submission" date="2023-01" db="EMBL/GenBank/DDBJ databases">
        <title>Complete genome sequence of Muricauda aquimarina strain IFOP_LL357.</title>
        <authorList>
            <person name="Gajardo G."/>
            <person name="Ueki S."/>
            <person name="Maruyama F."/>
        </authorList>
    </citation>
    <scope>NUCLEOTIDE SEQUENCE [LARGE SCALE GENOMIC DNA]</scope>
    <source>
        <strain evidence="1 2">IFOP_LL357</strain>
    </source>
</reference>
<evidence type="ECO:0000313" key="1">
    <source>
        <dbReference type="EMBL" id="BDW93895.1"/>
    </source>
</evidence>
<organism evidence="1 2">
    <name type="scientific">Flagellimonas marinaquae</name>
    <dbReference type="NCBI Taxonomy" id="254955"/>
    <lineage>
        <taxon>Bacteria</taxon>
        <taxon>Pseudomonadati</taxon>
        <taxon>Bacteroidota</taxon>
        <taxon>Flavobacteriia</taxon>
        <taxon>Flavobacteriales</taxon>
        <taxon>Flavobacteriaceae</taxon>
        <taxon>Flagellimonas</taxon>
    </lineage>
</organism>
<keyword evidence="2" id="KW-1185">Reference proteome</keyword>
<accession>A0AA48HEV9</accession>
<dbReference type="EMBL" id="AP027268">
    <property type="protein sequence ID" value="BDW93895.1"/>
    <property type="molecule type" value="Genomic_DNA"/>
</dbReference>
<evidence type="ECO:0000313" key="2">
    <source>
        <dbReference type="Proteomes" id="UP001330184"/>
    </source>
</evidence>
<proteinExistence type="predicted"/>
<gene>
    <name evidence="1" type="ORF">MACH07_27270</name>
</gene>
<protein>
    <submittedName>
        <fullName evidence="1">Uncharacterized protein</fullName>
    </submittedName>
</protein>
<sequence length="206" mass="23523">MKKVFVLLLFLGVYQVTISQVYKLNVHWTGPTYCDADGWYTEYENILEVYDIDDNIIESVEGYYLTRPYKVNREFHCHVLEGPYQGTSTTSDLVILSQNGDCIEENGPFLNVRLSIPLNTLNQPNDIESEQCNTNILDVFAHNDCHGYTYRWKYSTEGNTFFELGGPTTGNEVLPIDLANLLGSNYEGKFYIKADISYNGGENYTD</sequence>